<keyword evidence="1" id="KW-0812">Transmembrane</keyword>
<proteinExistence type="predicted"/>
<feature type="transmembrane region" description="Helical" evidence="1">
    <location>
        <begin position="179"/>
        <end position="201"/>
    </location>
</feature>
<dbReference type="EMBL" id="JADIKD010000006">
    <property type="protein sequence ID" value="MFK2916297.1"/>
    <property type="molecule type" value="Genomic_DNA"/>
</dbReference>
<keyword evidence="1" id="KW-0472">Membrane</keyword>
<feature type="transmembrane region" description="Helical" evidence="1">
    <location>
        <begin position="43"/>
        <end position="67"/>
    </location>
</feature>
<organism evidence="2 3">
    <name type="scientific">Dyella koreensis</name>
    <dbReference type="NCBI Taxonomy" id="311235"/>
    <lineage>
        <taxon>Bacteria</taxon>
        <taxon>Pseudomonadati</taxon>
        <taxon>Pseudomonadota</taxon>
        <taxon>Gammaproteobacteria</taxon>
        <taxon>Lysobacterales</taxon>
        <taxon>Rhodanobacteraceae</taxon>
        <taxon>Dyella</taxon>
    </lineage>
</organism>
<dbReference type="NCBIfam" id="NF038065">
    <property type="entry name" value="Pr6Pr"/>
    <property type="match status" value="1"/>
</dbReference>
<sequence>MPTRYRWFATCTAALGWFALALQLLLSIQLTQSNGQGALAGVWTYFGFYTVLTNILVALALTAGAIGPRGTITRFFGRPGVNTAIAMSIAVVGVIYNVLLRKLWHPEGWQLFADMTLHDAMPLIFLLYWWLAVPKQSLRWSQVLVWQAYPAGYFAYVLVRGALNGWYPYPFLDVTALGYVSVVGDALMVLLFFIAVALVLVGLGRWQARRVVAQPA</sequence>
<gene>
    <name evidence="2" type="ORF">ISS97_03395</name>
</gene>
<name>A0ABW8K2S9_9GAMM</name>
<dbReference type="RefSeq" id="WP_379984947.1">
    <property type="nucleotide sequence ID" value="NZ_JADIKD010000006.1"/>
</dbReference>
<keyword evidence="3" id="KW-1185">Reference proteome</keyword>
<keyword evidence="1" id="KW-1133">Transmembrane helix</keyword>
<dbReference type="Proteomes" id="UP001620408">
    <property type="component" value="Unassembled WGS sequence"/>
</dbReference>
<feature type="transmembrane region" description="Helical" evidence="1">
    <location>
        <begin position="111"/>
        <end position="131"/>
    </location>
</feature>
<evidence type="ECO:0000256" key="1">
    <source>
        <dbReference type="SAM" id="Phobius"/>
    </source>
</evidence>
<reference evidence="2 3" key="1">
    <citation type="submission" date="2020-10" db="EMBL/GenBank/DDBJ databases">
        <title>Phylogeny of dyella-like bacteria.</title>
        <authorList>
            <person name="Fu J."/>
        </authorList>
    </citation>
    <scope>NUCLEOTIDE SEQUENCE [LARGE SCALE GENOMIC DNA]</scope>
    <source>
        <strain evidence="2 3">BB4</strain>
    </source>
</reference>
<dbReference type="InterPro" id="IPR049713">
    <property type="entry name" value="Pr6Pr-like"/>
</dbReference>
<protein>
    <submittedName>
        <fullName evidence="2">Pr6Pr family membrane protein</fullName>
    </submittedName>
</protein>
<evidence type="ECO:0000313" key="2">
    <source>
        <dbReference type="EMBL" id="MFK2916297.1"/>
    </source>
</evidence>
<feature type="transmembrane region" description="Helical" evidence="1">
    <location>
        <begin position="143"/>
        <end position="159"/>
    </location>
</feature>
<accession>A0ABW8K2S9</accession>
<feature type="transmembrane region" description="Helical" evidence="1">
    <location>
        <begin position="79"/>
        <end position="99"/>
    </location>
</feature>
<evidence type="ECO:0000313" key="3">
    <source>
        <dbReference type="Proteomes" id="UP001620408"/>
    </source>
</evidence>
<comment type="caution">
    <text evidence="2">The sequence shown here is derived from an EMBL/GenBank/DDBJ whole genome shotgun (WGS) entry which is preliminary data.</text>
</comment>